<evidence type="ECO:0000256" key="8">
    <source>
        <dbReference type="ARBA" id="ARBA00022989"/>
    </source>
</evidence>
<comment type="similarity">
    <text evidence="3 10">Belongs to the FliL family.</text>
</comment>
<dbReference type="EMBL" id="LT629787">
    <property type="protein sequence ID" value="SDU28594.1"/>
    <property type="molecule type" value="Genomic_DNA"/>
</dbReference>
<dbReference type="RefSeq" id="WP_092388107.1">
    <property type="nucleotide sequence ID" value="NZ_LT629787.1"/>
</dbReference>
<feature type="chain" id="PRO_5009275573" description="Flagellar protein FliL" evidence="11">
    <location>
        <begin position="25"/>
        <end position="128"/>
    </location>
</feature>
<keyword evidence="12" id="KW-0966">Cell projection</keyword>
<keyword evidence="6" id="KW-0812">Transmembrane</keyword>
<dbReference type="GO" id="GO:0005886">
    <property type="term" value="C:plasma membrane"/>
    <property type="evidence" value="ECO:0007669"/>
    <property type="project" value="UniProtKB-SubCell"/>
</dbReference>
<keyword evidence="12" id="KW-0969">Cilium</keyword>
<dbReference type="PANTHER" id="PTHR35091:SF2">
    <property type="entry name" value="FLAGELLAR PROTEIN FLIL"/>
    <property type="match status" value="1"/>
</dbReference>
<dbReference type="InterPro" id="IPR005503">
    <property type="entry name" value="FliL"/>
</dbReference>
<keyword evidence="13" id="KW-1185">Reference proteome</keyword>
<dbReference type="OrthoDB" id="7063251at2"/>
<dbReference type="PANTHER" id="PTHR35091">
    <property type="entry name" value="FLAGELLAR PROTEIN FLIL"/>
    <property type="match status" value="1"/>
</dbReference>
<dbReference type="GO" id="GO:0009425">
    <property type="term" value="C:bacterial-type flagellum basal body"/>
    <property type="evidence" value="ECO:0007669"/>
    <property type="project" value="InterPro"/>
</dbReference>
<name>A0A1H2H9W3_9GAMM</name>
<reference evidence="13" key="1">
    <citation type="submission" date="2016-10" db="EMBL/GenBank/DDBJ databases">
        <authorList>
            <person name="Varghese N."/>
            <person name="Submissions S."/>
        </authorList>
    </citation>
    <scope>NUCLEOTIDE SEQUENCE [LARGE SCALE GENOMIC DNA]</scope>
    <source>
        <strain evidence="13">CECT 8338</strain>
    </source>
</reference>
<evidence type="ECO:0000256" key="9">
    <source>
        <dbReference type="ARBA" id="ARBA00023136"/>
    </source>
</evidence>
<evidence type="ECO:0000256" key="4">
    <source>
        <dbReference type="ARBA" id="ARBA00022475"/>
    </source>
</evidence>
<evidence type="ECO:0000256" key="10">
    <source>
        <dbReference type="RuleBase" id="RU364125"/>
    </source>
</evidence>
<dbReference type="STRING" id="1434072.SAMN05216210_2882"/>
<evidence type="ECO:0000256" key="7">
    <source>
        <dbReference type="ARBA" id="ARBA00022779"/>
    </source>
</evidence>
<evidence type="ECO:0000256" key="1">
    <source>
        <dbReference type="ARBA" id="ARBA00002254"/>
    </source>
</evidence>
<keyword evidence="11" id="KW-0732">Signal</keyword>
<comment type="function">
    <text evidence="1 10">Controls the rotational direction of flagella during chemotaxis.</text>
</comment>
<evidence type="ECO:0000313" key="12">
    <source>
        <dbReference type="EMBL" id="SDU28594.1"/>
    </source>
</evidence>
<evidence type="ECO:0000256" key="5">
    <source>
        <dbReference type="ARBA" id="ARBA00022500"/>
    </source>
</evidence>
<dbReference type="GO" id="GO:0006935">
    <property type="term" value="P:chemotaxis"/>
    <property type="evidence" value="ECO:0007669"/>
    <property type="project" value="UniProtKB-KW"/>
</dbReference>
<dbReference type="Proteomes" id="UP000243924">
    <property type="component" value="Chromosome I"/>
</dbReference>
<keyword evidence="12" id="KW-0282">Flagellum</keyword>
<keyword evidence="8" id="KW-1133">Transmembrane helix</keyword>
<evidence type="ECO:0000256" key="2">
    <source>
        <dbReference type="ARBA" id="ARBA00004162"/>
    </source>
</evidence>
<evidence type="ECO:0000256" key="6">
    <source>
        <dbReference type="ARBA" id="ARBA00022692"/>
    </source>
</evidence>
<keyword evidence="10" id="KW-0997">Cell inner membrane</keyword>
<dbReference type="Pfam" id="PF03748">
    <property type="entry name" value="FliL"/>
    <property type="match status" value="1"/>
</dbReference>
<keyword evidence="9 10" id="KW-0472">Membrane</keyword>
<keyword evidence="7 10" id="KW-0283">Flagellar rotation</keyword>
<dbReference type="AlphaFoldDB" id="A0A1H2H9W3"/>
<comment type="subcellular location">
    <subcellularLocation>
        <location evidence="10">Cell inner membrane</location>
    </subcellularLocation>
    <subcellularLocation>
        <location evidence="2">Cell membrane</location>
        <topology evidence="2">Single-pass membrane protein</topology>
    </subcellularLocation>
</comment>
<keyword evidence="5 10" id="KW-0145">Chemotaxis</keyword>
<gene>
    <name evidence="12" type="ORF">SAMN05216210_2882</name>
</gene>
<evidence type="ECO:0000256" key="11">
    <source>
        <dbReference type="SAM" id="SignalP"/>
    </source>
</evidence>
<keyword evidence="4" id="KW-1003">Cell membrane</keyword>
<evidence type="ECO:0000313" key="13">
    <source>
        <dbReference type="Proteomes" id="UP000243924"/>
    </source>
</evidence>
<organism evidence="12 13">
    <name type="scientific">Halopseudomonas salegens</name>
    <dbReference type="NCBI Taxonomy" id="1434072"/>
    <lineage>
        <taxon>Bacteria</taxon>
        <taxon>Pseudomonadati</taxon>
        <taxon>Pseudomonadota</taxon>
        <taxon>Gammaproteobacteria</taxon>
        <taxon>Pseudomonadales</taxon>
        <taxon>Pseudomonadaceae</taxon>
        <taxon>Halopseudomonas</taxon>
    </lineage>
</organism>
<dbReference type="GO" id="GO:0071978">
    <property type="term" value="P:bacterial-type flagellum-dependent swarming motility"/>
    <property type="evidence" value="ECO:0007669"/>
    <property type="project" value="TreeGrafter"/>
</dbReference>
<protein>
    <recommendedName>
        <fullName evidence="10">Flagellar protein FliL</fullName>
    </recommendedName>
</protein>
<evidence type="ECO:0000256" key="3">
    <source>
        <dbReference type="ARBA" id="ARBA00008281"/>
    </source>
</evidence>
<sequence>MRTRFLTSALLLLAGLQVTATLQAAEYVELTPSFVGTIGSGPRIQYLRADVALRATDADAVSRIEHHDPLIRNALVSLFARQTAEDLTSMQGKEDLRNEALARVQAVLEEEEGQPLVSDLLFTNLLTQ</sequence>
<feature type="signal peptide" evidence="11">
    <location>
        <begin position="1"/>
        <end position="24"/>
    </location>
</feature>
<accession>A0A1H2H9W3</accession>
<proteinExistence type="inferred from homology"/>